<gene>
    <name evidence="2" type="ORF">PBS001_LOCUS7761</name>
</gene>
<comment type="caution">
    <text evidence="2">The sequence shown here is derived from an EMBL/GenBank/DDBJ whole genome shotgun (WGS) entry which is preliminary data.</text>
</comment>
<feature type="domain" description="Reverse transcriptase" evidence="1">
    <location>
        <begin position="3"/>
        <end position="98"/>
    </location>
</feature>
<dbReference type="InterPro" id="IPR043128">
    <property type="entry name" value="Rev_trsase/Diguanyl_cyclase"/>
</dbReference>
<dbReference type="Gene3D" id="3.30.70.270">
    <property type="match status" value="1"/>
</dbReference>
<dbReference type="PANTHER" id="PTHR24559">
    <property type="entry name" value="TRANSPOSON TY3-I GAG-POL POLYPROTEIN"/>
    <property type="match status" value="1"/>
</dbReference>
<evidence type="ECO:0000313" key="2">
    <source>
        <dbReference type="EMBL" id="CAH0521302.1"/>
    </source>
</evidence>
<protein>
    <recommendedName>
        <fullName evidence="1">Reverse transcriptase domain-containing protein</fullName>
    </recommendedName>
</protein>
<dbReference type="InterPro" id="IPR000477">
    <property type="entry name" value="RT_dom"/>
</dbReference>
<keyword evidence="3" id="KW-1185">Reference proteome</keyword>
<proteinExistence type="predicted"/>
<evidence type="ECO:0000259" key="1">
    <source>
        <dbReference type="Pfam" id="PF00078"/>
    </source>
</evidence>
<sequence length="107" mass="11809">MVGCTMYSALDLVDGYHQLLMRASDITLTALSTPSGMLWEWLVMPQGLTNAPAAFNRLVAQLFRSHWAYAQTYFDNVVVHGRAENGKTDVKNHIEHLAGCLVVTEGA</sequence>
<dbReference type="CDD" id="cd01647">
    <property type="entry name" value="RT_LTR"/>
    <property type="match status" value="1"/>
</dbReference>
<name>A0ABN8D7Z8_9STRA</name>
<evidence type="ECO:0000313" key="3">
    <source>
        <dbReference type="Proteomes" id="UP001158986"/>
    </source>
</evidence>
<reference evidence="2 3" key="1">
    <citation type="submission" date="2021-11" db="EMBL/GenBank/DDBJ databases">
        <authorList>
            <person name="Islam A."/>
            <person name="Islam S."/>
            <person name="Flora M.S."/>
            <person name="Rahman M."/>
            <person name="Ziaur R.M."/>
            <person name="Epstein J.H."/>
            <person name="Hassan M."/>
            <person name="Klassen M."/>
            <person name="Woodard K."/>
            <person name="Webb A."/>
            <person name="Webby R.J."/>
            <person name="El Zowalaty M.E."/>
        </authorList>
    </citation>
    <scope>NUCLEOTIDE SEQUENCE [LARGE SCALE GENOMIC DNA]</scope>
    <source>
        <strain evidence="2">Pbs1</strain>
    </source>
</reference>
<dbReference type="EMBL" id="CAKLCB010000377">
    <property type="protein sequence ID" value="CAH0521302.1"/>
    <property type="molecule type" value="Genomic_DNA"/>
</dbReference>
<accession>A0ABN8D7Z8</accession>
<dbReference type="Proteomes" id="UP001158986">
    <property type="component" value="Unassembled WGS sequence"/>
</dbReference>
<dbReference type="InterPro" id="IPR043502">
    <property type="entry name" value="DNA/RNA_pol_sf"/>
</dbReference>
<dbReference type="SUPFAM" id="SSF56672">
    <property type="entry name" value="DNA/RNA polymerases"/>
    <property type="match status" value="1"/>
</dbReference>
<dbReference type="PANTHER" id="PTHR24559:SF444">
    <property type="entry name" value="REVERSE TRANSCRIPTASE DOMAIN-CONTAINING PROTEIN"/>
    <property type="match status" value="1"/>
</dbReference>
<organism evidence="2 3">
    <name type="scientific">Peronospora belbahrii</name>
    <dbReference type="NCBI Taxonomy" id="622444"/>
    <lineage>
        <taxon>Eukaryota</taxon>
        <taxon>Sar</taxon>
        <taxon>Stramenopiles</taxon>
        <taxon>Oomycota</taxon>
        <taxon>Peronosporomycetes</taxon>
        <taxon>Peronosporales</taxon>
        <taxon>Peronosporaceae</taxon>
        <taxon>Peronospora</taxon>
    </lineage>
</organism>
<dbReference type="Pfam" id="PF00078">
    <property type="entry name" value="RVT_1"/>
    <property type="match status" value="1"/>
</dbReference>
<dbReference type="InterPro" id="IPR053134">
    <property type="entry name" value="RNA-dir_DNA_polymerase"/>
</dbReference>
<dbReference type="Gene3D" id="3.10.10.10">
    <property type="entry name" value="HIV Type 1 Reverse Transcriptase, subunit A, domain 1"/>
    <property type="match status" value="1"/>
</dbReference>